<proteinExistence type="predicted"/>
<feature type="domain" description="Endonuclease GajA/Old nuclease/RecF-like AAA" evidence="1">
    <location>
        <begin position="4"/>
        <end position="191"/>
    </location>
</feature>
<gene>
    <name evidence="2" type="ORF">NCTC3438_01323</name>
</gene>
<accession>A0A3S5DJB3</accession>
<dbReference type="InterPro" id="IPR051396">
    <property type="entry name" value="Bact_Antivir_Def_Nuclease"/>
</dbReference>
<dbReference type="PANTHER" id="PTHR43581">
    <property type="entry name" value="ATP/GTP PHOSPHATASE"/>
    <property type="match status" value="1"/>
</dbReference>
<sequence length="602" mass="69961">MKIINRIEIHYFRSVYKINLERAEDLNILIGNNDSGKSNILKALNLFFNNQTELDKNFYFHDDLTKKRSQEVRKQKGKASIWIRIYFNNFLKWKSLPQEFSVKKSWNRYSEAPETIYSKDISPTIIPKFLNKLSFHYIPAIRGRSVFSYFLNMLHDTLFNDDNSELLLSTEALTKLINENTEEMTKKIEEGIGIKSDISPPTDLKVLFNSLDFSTSYNDHHVSLQKRGDGIQARHIPYILDFITKNSTKYHIWAYEEPETSLELGAAFLLAKQFSDEFCKGNQIFVTTHSPAFYDIEGEHIAKWYISQNSSDSNAETSAKRVTLKDLLDNNLGITALITKRAKEEFDRSQKLKEENERLNKELQDKNLPRIIVEGVTDKDILNIAYEKLYPGRTAICKFISANGADNISSLIKTSKIFDESEKPDSDLEPDIIICLWDRDDKGMNLFSKIIGNYSEDEETIFYKIGKNKAIYAGILPITDEIKKFSSKYTDINIAISMELMFPIELINLAIKENILVFTNIKRDTALTKEKMDLTDMFINKYNIPEKFHFLLRKLDSTSSNKVFFSKWVKNKDTNYFKNFKVLFEQIENIINNHCNKDGTTF</sequence>
<dbReference type="OrthoDB" id="3322489at2"/>
<organism evidence="2 3">
    <name type="scientific">Avibacterium volantium</name>
    <name type="common">Pasteurella volantium</name>
    <dbReference type="NCBI Taxonomy" id="762"/>
    <lineage>
        <taxon>Bacteria</taxon>
        <taxon>Pseudomonadati</taxon>
        <taxon>Pseudomonadota</taxon>
        <taxon>Gammaproteobacteria</taxon>
        <taxon>Pasteurellales</taxon>
        <taxon>Pasteurellaceae</taxon>
        <taxon>Avibacterium</taxon>
    </lineage>
</organism>
<evidence type="ECO:0000259" key="1">
    <source>
        <dbReference type="Pfam" id="PF13175"/>
    </source>
</evidence>
<evidence type="ECO:0000313" key="3">
    <source>
        <dbReference type="Proteomes" id="UP000268198"/>
    </source>
</evidence>
<dbReference type="AlphaFoldDB" id="A0A3S5DJB3"/>
<reference evidence="2 3" key="1">
    <citation type="submission" date="2018-12" db="EMBL/GenBank/DDBJ databases">
        <authorList>
            <consortium name="Pathogen Informatics"/>
        </authorList>
    </citation>
    <scope>NUCLEOTIDE SEQUENCE [LARGE SCALE GENOMIC DNA]</scope>
    <source>
        <strain evidence="2 3">NCTC3438</strain>
    </source>
</reference>
<dbReference type="Proteomes" id="UP000268198">
    <property type="component" value="Chromosome"/>
</dbReference>
<dbReference type="Gene3D" id="3.40.50.300">
    <property type="entry name" value="P-loop containing nucleotide triphosphate hydrolases"/>
    <property type="match status" value="1"/>
</dbReference>
<evidence type="ECO:0000313" key="2">
    <source>
        <dbReference type="EMBL" id="VEB24068.1"/>
    </source>
</evidence>
<dbReference type="InterPro" id="IPR027417">
    <property type="entry name" value="P-loop_NTPase"/>
</dbReference>
<name>A0A3S5DJB3_AVIVO</name>
<dbReference type="Pfam" id="PF13175">
    <property type="entry name" value="AAA_15"/>
    <property type="match status" value="1"/>
</dbReference>
<keyword evidence="3" id="KW-1185">Reference proteome</keyword>
<protein>
    <submittedName>
        <fullName evidence="2">Recombination protein F</fullName>
    </submittedName>
</protein>
<dbReference type="RefSeq" id="WP_126372291.1">
    <property type="nucleotide sequence ID" value="NZ_LR134167.1"/>
</dbReference>
<dbReference type="PANTHER" id="PTHR43581:SF4">
    <property type="entry name" value="ATP_GTP PHOSPHATASE"/>
    <property type="match status" value="1"/>
</dbReference>
<dbReference type="InterPro" id="IPR041685">
    <property type="entry name" value="AAA_GajA/Old/RecF-like"/>
</dbReference>
<dbReference type="KEGG" id="avt:NCTC3438_01323"/>
<dbReference type="EMBL" id="LR134167">
    <property type="protein sequence ID" value="VEB24068.1"/>
    <property type="molecule type" value="Genomic_DNA"/>
</dbReference>
<dbReference type="SUPFAM" id="SSF52540">
    <property type="entry name" value="P-loop containing nucleoside triphosphate hydrolases"/>
    <property type="match status" value="1"/>
</dbReference>